<keyword evidence="1" id="KW-0472">Membrane</keyword>
<dbReference type="AlphaFoldDB" id="A0A9X2UAX2"/>
<feature type="transmembrane region" description="Helical" evidence="1">
    <location>
        <begin position="261"/>
        <end position="278"/>
    </location>
</feature>
<evidence type="ECO:0000313" key="3">
    <source>
        <dbReference type="Proteomes" id="UP001155010"/>
    </source>
</evidence>
<evidence type="ECO:0000313" key="2">
    <source>
        <dbReference type="EMBL" id="MCS3953191.1"/>
    </source>
</evidence>
<comment type="caution">
    <text evidence="2">The sequence shown here is derived from an EMBL/GenBank/DDBJ whole genome shotgun (WGS) entry which is preliminary data.</text>
</comment>
<feature type="transmembrane region" description="Helical" evidence="1">
    <location>
        <begin position="410"/>
        <end position="430"/>
    </location>
</feature>
<name>A0A9X2UAX2_9BACT</name>
<feature type="transmembrane region" description="Helical" evidence="1">
    <location>
        <begin position="109"/>
        <end position="126"/>
    </location>
</feature>
<sequence>MTARQAAARRAYPAWMYLLCGFAILIIVQGALRKWVFPGLSTPLYIAKDLVLLGGFGLFFDQYGFRLASAAKRTYLPVLWGGLAIIVCVQAFNLRVPSPAVGLLGVRNYLLYSVLLVMVPMALQYVHRPRRLVTVTGVFVVVPVLLLGFYQYTMPVDHWINQYVAVGAPVAKVEGDPRITGTFSYIGGMGTFLVFALALGTAVFVAGIQRGDRWYQVLGPPLLALALIVAPMNGSRSVVFGFFLALPFVLYRAFQKGRRTSLVLGICVLLLVGGYVGTQTRWATQGWRAFVERVETAGDQDTRVEAMLWDPVEKVHILLGYGAGSTHPGATALSSEGRVYPDGVEYEEELGRVIVELGLIGGIVFFILKLWVLWMTWSAMQRAQNSWEDILCMTAFIVAALHLIVEKIVFNHIGGSIYWLCVGAALWVWCRRDKRSTETDSARVASRGAA</sequence>
<feature type="transmembrane region" description="Helical" evidence="1">
    <location>
        <begin position="12"/>
        <end position="32"/>
    </location>
</feature>
<reference evidence="2" key="1">
    <citation type="submission" date="2022-08" db="EMBL/GenBank/DDBJ databases">
        <title>Genomic Encyclopedia of Type Strains, Phase V (KMG-V): Genome sequencing to study the core and pangenomes of soil and plant-associated prokaryotes.</title>
        <authorList>
            <person name="Whitman W."/>
        </authorList>
    </citation>
    <scope>NUCLEOTIDE SEQUENCE</scope>
    <source>
        <strain evidence="2">SP2017</strain>
    </source>
</reference>
<protein>
    <submittedName>
        <fullName evidence="2">Uncharacterized protein</fullName>
    </submittedName>
</protein>
<gene>
    <name evidence="2" type="ORF">GGP83_003166</name>
</gene>
<evidence type="ECO:0000256" key="1">
    <source>
        <dbReference type="SAM" id="Phobius"/>
    </source>
</evidence>
<proteinExistence type="predicted"/>
<feature type="transmembrane region" description="Helical" evidence="1">
    <location>
        <begin position="44"/>
        <end position="63"/>
    </location>
</feature>
<feature type="transmembrane region" description="Helical" evidence="1">
    <location>
        <begin position="183"/>
        <end position="207"/>
    </location>
</feature>
<feature type="transmembrane region" description="Helical" evidence="1">
    <location>
        <begin position="353"/>
        <end position="374"/>
    </location>
</feature>
<feature type="transmembrane region" description="Helical" evidence="1">
    <location>
        <begin position="133"/>
        <end position="152"/>
    </location>
</feature>
<dbReference type="PANTHER" id="PTHR37422">
    <property type="entry name" value="TEICHURONIC ACID BIOSYNTHESIS PROTEIN TUAE"/>
    <property type="match status" value="1"/>
</dbReference>
<dbReference type="InterPro" id="IPR051533">
    <property type="entry name" value="WaaL-like"/>
</dbReference>
<feature type="transmembrane region" description="Helical" evidence="1">
    <location>
        <begin position="214"/>
        <end position="232"/>
    </location>
</feature>
<keyword evidence="1" id="KW-1133">Transmembrane helix</keyword>
<dbReference type="PANTHER" id="PTHR37422:SF13">
    <property type="entry name" value="LIPOPOLYSACCHARIDE BIOSYNTHESIS PROTEIN PA4999-RELATED"/>
    <property type="match status" value="1"/>
</dbReference>
<feature type="transmembrane region" description="Helical" evidence="1">
    <location>
        <begin position="238"/>
        <end position="254"/>
    </location>
</feature>
<organism evidence="2 3">
    <name type="scientific">Salinibacter ruber</name>
    <dbReference type="NCBI Taxonomy" id="146919"/>
    <lineage>
        <taxon>Bacteria</taxon>
        <taxon>Pseudomonadati</taxon>
        <taxon>Rhodothermota</taxon>
        <taxon>Rhodothermia</taxon>
        <taxon>Rhodothermales</taxon>
        <taxon>Salinibacteraceae</taxon>
        <taxon>Salinibacter</taxon>
    </lineage>
</organism>
<dbReference type="EMBL" id="JANUBB010000018">
    <property type="protein sequence ID" value="MCS3953191.1"/>
    <property type="molecule type" value="Genomic_DNA"/>
</dbReference>
<keyword evidence="1" id="KW-0812">Transmembrane</keyword>
<dbReference type="Proteomes" id="UP001155010">
    <property type="component" value="Unassembled WGS sequence"/>
</dbReference>
<feature type="transmembrane region" description="Helical" evidence="1">
    <location>
        <begin position="386"/>
        <end position="404"/>
    </location>
</feature>
<feature type="transmembrane region" description="Helical" evidence="1">
    <location>
        <begin position="75"/>
        <end position="94"/>
    </location>
</feature>
<accession>A0A9X2UAX2</accession>